<reference evidence="6 7" key="1">
    <citation type="submission" date="2018-10" db="EMBL/GenBank/DDBJ databases">
        <title>Phylogenomics of Brevibacillus.</title>
        <authorList>
            <person name="Dunlap C."/>
        </authorList>
    </citation>
    <scope>NUCLEOTIDE SEQUENCE [LARGE SCALE GENOMIC DNA]</scope>
    <source>
        <strain evidence="6 7">DSM 100115</strain>
    </source>
</reference>
<dbReference type="PANTHER" id="PTHR44145">
    <property type="entry name" value="DNAJ HOMOLOG SUBFAMILY A MEMBER 3, MITOCHONDRIAL"/>
    <property type="match status" value="1"/>
</dbReference>
<feature type="domain" description="J" evidence="5">
    <location>
        <begin position="3"/>
        <end position="68"/>
    </location>
</feature>
<dbReference type="RefSeq" id="WP_122906633.1">
    <property type="nucleotide sequence ID" value="NZ_CP154342.1"/>
</dbReference>
<name>A0A3M8ANK0_9BACL</name>
<dbReference type="InterPro" id="IPR001623">
    <property type="entry name" value="DnaJ_domain"/>
</dbReference>
<sequence length="154" mass="17496">MKNYYEILGVAKTASLNDIKKAYRQLAKKHHPDVNAGSKESEQLFKDITEAYQILQDEASRKAYDERYEAYVQGKGQARPKSGAGKAGANTQTRTARERANPGMNMENLESTFERFFGFNPKTGEVNKKAMNGGKKNPLDTTDLFEQFFRMKKK</sequence>
<dbReference type="Pfam" id="PF00226">
    <property type="entry name" value="DnaJ"/>
    <property type="match status" value="1"/>
</dbReference>
<dbReference type="PROSITE" id="PS50076">
    <property type="entry name" value="DNAJ_2"/>
    <property type="match status" value="1"/>
</dbReference>
<dbReference type="GO" id="GO:0006260">
    <property type="term" value="P:DNA replication"/>
    <property type="evidence" value="ECO:0007669"/>
    <property type="project" value="UniProtKB-KW"/>
</dbReference>
<dbReference type="CDD" id="cd06257">
    <property type="entry name" value="DnaJ"/>
    <property type="match status" value="1"/>
</dbReference>
<keyword evidence="1" id="KW-0235">DNA replication</keyword>
<organism evidence="6 7">
    <name type="scientific">Brevibacillus gelatini</name>
    <dbReference type="NCBI Taxonomy" id="1655277"/>
    <lineage>
        <taxon>Bacteria</taxon>
        <taxon>Bacillati</taxon>
        <taxon>Bacillota</taxon>
        <taxon>Bacilli</taxon>
        <taxon>Bacillales</taxon>
        <taxon>Paenibacillaceae</taxon>
        <taxon>Brevibacillus</taxon>
    </lineage>
</organism>
<keyword evidence="7" id="KW-1185">Reference proteome</keyword>
<dbReference type="PROSITE" id="PS00636">
    <property type="entry name" value="DNAJ_1"/>
    <property type="match status" value="1"/>
</dbReference>
<evidence type="ECO:0000259" key="5">
    <source>
        <dbReference type="PROSITE" id="PS50076"/>
    </source>
</evidence>
<dbReference type="OrthoDB" id="9779889at2"/>
<gene>
    <name evidence="6" type="ORF">EDM57_20940</name>
</gene>
<evidence type="ECO:0000256" key="4">
    <source>
        <dbReference type="SAM" id="MobiDB-lite"/>
    </source>
</evidence>
<dbReference type="SMART" id="SM00271">
    <property type="entry name" value="DnaJ"/>
    <property type="match status" value="1"/>
</dbReference>
<evidence type="ECO:0000256" key="3">
    <source>
        <dbReference type="ARBA" id="ARBA00023186"/>
    </source>
</evidence>
<comment type="caution">
    <text evidence="6">The sequence shown here is derived from an EMBL/GenBank/DDBJ whole genome shotgun (WGS) entry which is preliminary data.</text>
</comment>
<keyword evidence="3" id="KW-0143">Chaperone</keyword>
<dbReference type="PANTHER" id="PTHR44145:SF3">
    <property type="entry name" value="DNAJ HOMOLOG SUBFAMILY A MEMBER 3, MITOCHONDRIAL"/>
    <property type="match status" value="1"/>
</dbReference>
<dbReference type="InterPro" id="IPR036869">
    <property type="entry name" value="J_dom_sf"/>
</dbReference>
<proteinExistence type="predicted"/>
<accession>A0A3M8ANK0</accession>
<evidence type="ECO:0000313" key="6">
    <source>
        <dbReference type="EMBL" id="RNB52776.1"/>
    </source>
</evidence>
<keyword evidence="2" id="KW-0346">Stress response</keyword>
<dbReference type="SUPFAM" id="SSF46565">
    <property type="entry name" value="Chaperone J-domain"/>
    <property type="match status" value="1"/>
</dbReference>
<evidence type="ECO:0000256" key="1">
    <source>
        <dbReference type="ARBA" id="ARBA00022705"/>
    </source>
</evidence>
<dbReference type="Gene3D" id="1.10.287.110">
    <property type="entry name" value="DnaJ domain"/>
    <property type="match status" value="1"/>
</dbReference>
<dbReference type="PRINTS" id="PR00625">
    <property type="entry name" value="JDOMAIN"/>
</dbReference>
<dbReference type="InterPro" id="IPR051938">
    <property type="entry name" value="Apopto_cytoskel_mod"/>
</dbReference>
<protein>
    <submittedName>
        <fullName evidence="6">J domain-containing protein</fullName>
    </submittedName>
</protein>
<dbReference type="EMBL" id="RHHS01000054">
    <property type="protein sequence ID" value="RNB52776.1"/>
    <property type="molecule type" value="Genomic_DNA"/>
</dbReference>
<dbReference type="AlphaFoldDB" id="A0A3M8ANK0"/>
<feature type="region of interest" description="Disordered" evidence="4">
    <location>
        <begin position="74"/>
        <end position="103"/>
    </location>
</feature>
<evidence type="ECO:0000313" key="7">
    <source>
        <dbReference type="Proteomes" id="UP000268829"/>
    </source>
</evidence>
<evidence type="ECO:0000256" key="2">
    <source>
        <dbReference type="ARBA" id="ARBA00023016"/>
    </source>
</evidence>
<dbReference type="Proteomes" id="UP000268829">
    <property type="component" value="Unassembled WGS sequence"/>
</dbReference>
<dbReference type="InterPro" id="IPR018253">
    <property type="entry name" value="DnaJ_domain_CS"/>
</dbReference>